<keyword evidence="1" id="KW-0805">Transcription regulation</keyword>
<keyword evidence="4" id="KW-0804">Transcription</keyword>
<accession>A0A0D0JSJ7</accession>
<evidence type="ECO:0000256" key="4">
    <source>
        <dbReference type="ARBA" id="ARBA00023163"/>
    </source>
</evidence>
<comment type="function">
    <text evidence="5">Regulatory protein of the TOL plasmid xyl operons. XylS activates the xylXYZLTEGFJQKIH operon required for the degradation of toluene, m-xylene and p-xylene.</text>
</comment>
<evidence type="ECO:0000256" key="3">
    <source>
        <dbReference type="ARBA" id="ARBA00023159"/>
    </source>
</evidence>
<dbReference type="Proteomes" id="UP000032068">
    <property type="component" value="Unassembled WGS sequence"/>
</dbReference>
<evidence type="ECO:0000259" key="6">
    <source>
        <dbReference type="PROSITE" id="PS01124"/>
    </source>
</evidence>
<feature type="domain" description="HTH araC/xylS-type" evidence="6">
    <location>
        <begin position="211"/>
        <end position="311"/>
    </location>
</feature>
<dbReference type="GO" id="GO:0003700">
    <property type="term" value="F:DNA-binding transcription factor activity"/>
    <property type="evidence" value="ECO:0007669"/>
    <property type="project" value="InterPro"/>
</dbReference>
<keyword evidence="2" id="KW-0238">DNA-binding</keyword>
<name>A0A0D0JSJ7_9PSED</name>
<keyword evidence="3" id="KW-0010">Activator</keyword>
<dbReference type="PROSITE" id="PS01124">
    <property type="entry name" value="HTH_ARAC_FAMILY_2"/>
    <property type="match status" value="1"/>
</dbReference>
<comment type="caution">
    <text evidence="7">The sequence shown here is derived from an EMBL/GenBank/DDBJ whole genome shotgun (WGS) entry which is preliminary data.</text>
</comment>
<reference evidence="7 8" key="1">
    <citation type="submission" date="2014-12" db="EMBL/GenBank/DDBJ databases">
        <title>16Stimator: statistical estimation of ribosomal gene copy numbers from draft genome assemblies.</title>
        <authorList>
            <person name="Perisin M.A."/>
            <person name="Vetter M."/>
            <person name="Gilbert J.A."/>
            <person name="Bergelson J."/>
        </authorList>
    </citation>
    <scope>NUCLEOTIDE SEQUENCE [LARGE SCALE GENOMIC DNA]</scope>
    <source>
        <strain evidence="7 8">MEJ086</strain>
    </source>
</reference>
<dbReference type="Pfam" id="PF14525">
    <property type="entry name" value="AraC_binding_2"/>
    <property type="match status" value="1"/>
</dbReference>
<dbReference type="InterPro" id="IPR050204">
    <property type="entry name" value="AraC_XylS_family_regulators"/>
</dbReference>
<protein>
    <submittedName>
        <fullName evidence="7">AraC family transcriptional regulator</fullName>
    </submittedName>
</protein>
<evidence type="ECO:0000313" key="7">
    <source>
        <dbReference type="EMBL" id="KIP89706.1"/>
    </source>
</evidence>
<dbReference type="AlphaFoldDB" id="A0A0D0JSJ7"/>
<dbReference type="InterPro" id="IPR018060">
    <property type="entry name" value="HTH_AraC"/>
</dbReference>
<dbReference type="SMART" id="SM00342">
    <property type="entry name" value="HTH_ARAC"/>
    <property type="match status" value="1"/>
</dbReference>
<dbReference type="Gene3D" id="1.10.10.60">
    <property type="entry name" value="Homeodomain-like"/>
    <property type="match status" value="1"/>
</dbReference>
<evidence type="ECO:0000313" key="8">
    <source>
        <dbReference type="Proteomes" id="UP000032068"/>
    </source>
</evidence>
<evidence type="ECO:0000256" key="5">
    <source>
        <dbReference type="ARBA" id="ARBA00037345"/>
    </source>
</evidence>
<evidence type="ECO:0000256" key="1">
    <source>
        <dbReference type="ARBA" id="ARBA00023015"/>
    </source>
</evidence>
<dbReference type="OrthoDB" id="5740883at2"/>
<proteinExistence type="predicted"/>
<gene>
    <name evidence="7" type="ORF">RU08_23940</name>
</gene>
<dbReference type="InterPro" id="IPR035418">
    <property type="entry name" value="AraC-bd_2"/>
</dbReference>
<dbReference type="Pfam" id="PF12833">
    <property type="entry name" value="HTH_18"/>
    <property type="match status" value="1"/>
</dbReference>
<evidence type="ECO:0000256" key="2">
    <source>
        <dbReference type="ARBA" id="ARBA00023125"/>
    </source>
</evidence>
<dbReference type="PANTHER" id="PTHR46796">
    <property type="entry name" value="HTH-TYPE TRANSCRIPTIONAL ACTIVATOR RHAS-RELATED"/>
    <property type="match status" value="1"/>
</dbReference>
<dbReference type="SUPFAM" id="SSF46689">
    <property type="entry name" value="Homeodomain-like"/>
    <property type="match status" value="1"/>
</dbReference>
<dbReference type="PANTHER" id="PTHR46796:SF6">
    <property type="entry name" value="ARAC SUBFAMILY"/>
    <property type="match status" value="1"/>
</dbReference>
<dbReference type="InterPro" id="IPR009057">
    <property type="entry name" value="Homeodomain-like_sf"/>
</dbReference>
<dbReference type="GO" id="GO:0043565">
    <property type="term" value="F:sequence-specific DNA binding"/>
    <property type="evidence" value="ECO:0007669"/>
    <property type="project" value="InterPro"/>
</dbReference>
<organism evidence="7 8">
    <name type="scientific">Pseudomonas fulva</name>
    <dbReference type="NCBI Taxonomy" id="47880"/>
    <lineage>
        <taxon>Bacteria</taxon>
        <taxon>Pseudomonadati</taxon>
        <taxon>Pseudomonadota</taxon>
        <taxon>Gammaproteobacteria</taxon>
        <taxon>Pseudomonadales</taxon>
        <taxon>Pseudomonadaceae</taxon>
        <taxon>Pseudomonas</taxon>
    </lineage>
</organism>
<dbReference type="EMBL" id="JXQW01000108">
    <property type="protein sequence ID" value="KIP89706.1"/>
    <property type="molecule type" value="Genomic_DNA"/>
</dbReference>
<sequence length="312" mass="34414">MTRSHNPPIAFHLGPDAENDWAAAMLEHHGLHCQFDQAHIAGSSAQSWHLGDIGVTRADLVSLALVPAGEDQGSWQGQWLYLKLMTGGRVDIEQAGSTHRFTAGSMFFIDPERRFHESFAERGQMTVLRIPKGILRERGLRHSLRSPVITDVGSADTRAIRDLIHCIAQQHVAPGPAVRDLMGRQLLDLVDSMLGGAGDKARSRSADAVLSRARRHIHLHLADPRLDCTAVAEAAHVSVKHLQRLFREQNTTLMRQVWSVRLQHAQRLLTSTAGRPSVQDVAWQSGFATASHFSRAYQAHFGICPSQVGAAR</sequence>
<dbReference type="RefSeq" id="WP_042556388.1">
    <property type="nucleotide sequence ID" value="NZ_JXQW01000108.1"/>
</dbReference>